<protein>
    <submittedName>
        <fullName evidence="1">Uncharacterized protein</fullName>
    </submittedName>
</protein>
<dbReference type="Proteomes" id="UP001420932">
    <property type="component" value="Unassembled WGS sequence"/>
</dbReference>
<keyword evidence="2" id="KW-1185">Reference proteome</keyword>
<evidence type="ECO:0000313" key="1">
    <source>
        <dbReference type="EMBL" id="KAK9082087.1"/>
    </source>
</evidence>
<comment type="caution">
    <text evidence="1">The sequence shown here is derived from an EMBL/GenBank/DDBJ whole genome shotgun (WGS) entry which is preliminary data.</text>
</comment>
<organism evidence="1 2">
    <name type="scientific">Stephania yunnanensis</name>
    <dbReference type="NCBI Taxonomy" id="152371"/>
    <lineage>
        <taxon>Eukaryota</taxon>
        <taxon>Viridiplantae</taxon>
        <taxon>Streptophyta</taxon>
        <taxon>Embryophyta</taxon>
        <taxon>Tracheophyta</taxon>
        <taxon>Spermatophyta</taxon>
        <taxon>Magnoliopsida</taxon>
        <taxon>Ranunculales</taxon>
        <taxon>Menispermaceae</taxon>
        <taxon>Menispermoideae</taxon>
        <taxon>Cissampelideae</taxon>
        <taxon>Stephania</taxon>
    </lineage>
</organism>
<accession>A0AAP0DZL5</accession>
<proteinExistence type="predicted"/>
<reference evidence="1 2" key="1">
    <citation type="submission" date="2024-01" db="EMBL/GenBank/DDBJ databases">
        <title>Genome assemblies of Stephania.</title>
        <authorList>
            <person name="Yang L."/>
        </authorList>
    </citation>
    <scope>NUCLEOTIDE SEQUENCE [LARGE SCALE GENOMIC DNA]</scope>
    <source>
        <strain evidence="1">YNDBR</strain>
        <tissue evidence="1">Leaf</tissue>
    </source>
</reference>
<gene>
    <name evidence="1" type="ORF">Syun_031486</name>
</gene>
<evidence type="ECO:0000313" key="2">
    <source>
        <dbReference type="Proteomes" id="UP001420932"/>
    </source>
</evidence>
<name>A0AAP0DZL5_9MAGN</name>
<dbReference type="EMBL" id="JBBNAF010000040">
    <property type="protein sequence ID" value="KAK9082087.1"/>
    <property type="molecule type" value="Genomic_DNA"/>
</dbReference>
<dbReference type="AlphaFoldDB" id="A0AAP0DZL5"/>
<sequence length="78" mass="8512">MQTLNVSLGVIGPLSFAYGHKPISKINLANCPCLSLSLISLNSPLFLSDRFVSLAHNFSRLVIDFDIRLGGIDEGKEH</sequence>